<dbReference type="InterPro" id="IPR016169">
    <property type="entry name" value="FAD-bd_PCMH_sub2"/>
</dbReference>
<dbReference type="SMART" id="SM01008">
    <property type="entry name" value="Ald_Xan_dh_C"/>
    <property type="match status" value="1"/>
</dbReference>
<gene>
    <name evidence="18" type="ORF">BABINDRAFT_169836</name>
</gene>
<dbReference type="PROSITE" id="PS51387">
    <property type="entry name" value="FAD_PCMH"/>
    <property type="match status" value="1"/>
</dbReference>
<comment type="cofactor">
    <cofactor evidence="15">
        <name>[2Fe-2S] cluster</name>
        <dbReference type="ChEBI" id="CHEBI:190135"/>
    </cofactor>
    <text evidence="15">Binds 2 [2Fe-2S] clusters.</text>
</comment>
<dbReference type="GeneID" id="30148545"/>
<dbReference type="SUPFAM" id="SSF56176">
    <property type="entry name" value="FAD-binding/transporter-associated domain-like"/>
    <property type="match status" value="1"/>
</dbReference>
<evidence type="ECO:0008006" key="20">
    <source>
        <dbReference type="Google" id="ProtNLM"/>
    </source>
</evidence>
<feature type="active site" description="Proton acceptor" evidence="13">
    <location>
        <position position="1328"/>
    </location>
</feature>
<dbReference type="SUPFAM" id="SSF54665">
    <property type="entry name" value="CO dehydrogenase molybdoprotein N-domain-like"/>
    <property type="match status" value="1"/>
</dbReference>
<dbReference type="CDD" id="cd00207">
    <property type="entry name" value="fer2"/>
    <property type="match status" value="1"/>
</dbReference>
<dbReference type="STRING" id="984486.A0A1E3QYA4"/>
<feature type="domain" description="FAD-binding PCMH-type" evidence="17">
    <location>
        <begin position="300"/>
        <end position="484"/>
    </location>
</feature>
<evidence type="ECO:0000256" key="8">
    <source>
        <dbReference type="ARBA" id="ARBA00023002"/>
    </source>
</evidence>
<evidence type="ECO:0000256" key="11">
    <source>
        <dbReference type="ARBA" id="ARBA00023027"/>
    </source>
</evidence>
<keyword evidence="5 15" id="KW-0001">2Fe-2S</keyword>
<dbReference type="FunFam" id="3.30.365.10:FF:000002">
    <property type="entry name" value="Xanthine dehydrogenase oxidase"/>
    <property type="match status" value="1"/>
</dbReference>
<comment type="cofactor">
    <cofactor evidence="12">
        <name>[2Fe-2S] cluster</name>
        <dbReference type="ChEBI" id="CHEBI:190135"/>
    </cofactor>
</comment>
<dbReference type="InterPro" id="IPR002346">
    <property type="entry name" value="Mopterin_DH_FAD-bd"/>
</dbReference>
<dbReference type="Gene3D" id="1.10.150.120">
    <property type="entry name" value="[2Fe-2S]-binding domain"/>
    <property type="match status" value="1"/>
</dbReference>
<feature type="binding site" evidence="14">
    <location>
        <position position="407"/>
    </location>
    <ligand>
        <name>FAD</name>
        <dbReference type="ChEBI" id="CHEBI:57692"/>
    </ligand>
</feature>
<feature type="binding site" evidence="15">
    <location>
        <position position="107"/>
    </location>
    <ligand>
        <name>[2Fe-2S] cluster</name>
        <dbReference type="ChEBI" id="CHEBI:190135"/>
        <label>1</label>
    </ligand>
</feature>
<feature type="binding site" evidence="15">
    <location>
        <position position="82"/>
    </location>
    <ligand>
        <name>[2Fe-2S] cluster</name>
        <dbReference type="ChEBI" id="CHEBI:190135"/>
        <label>1</label>
    </ligand>
</feature>
<evidence type="ECO:0000256" key="12">
    <source>
        <dbReference type="ARBA" id="ARBA00034078"/>
    </source>
</evidence>
<dbReference type="PIRSF" id="PIRSF000127">
    <property type="entry name" value="Xanthine_DH"/>
    <property type="match status" value="1"/>
</dbReference>
<dbReference type="InterPro" id="IPR036010">
    <property type="entry name" value="2Fe-2S_ferredoxin-like_sf"/>
</dbReference>
<feature type="binding site" evidence="15">
    <location>
        <position position="148"/>
    </location>
    <ligand>
        <name>[2Fe-2S] cluster</name>
        <dbReference type="ChEBI" id="CHEBI:190135"/>
        <label>2</label>
    </ligand>
</feature>
<evidence type="ECO:0000256" key="15">
    <source>
        <dbReference type="PIRSR" id="PIRSR000127-3"/>
    </source>
</evidence>
<dbReference type="SUPFAM" id="SSF55447">
    <property type="entry name" value="CO dehydrogenase flavoprotein C-terminal domain-like"/>
    <property type="match status" value="1"/>
</dbReference>
<dbReference type="FunFam" id="3.30.465.10:FF:000004">
    <property type="entry name" value="Xanthine dehydrogenase/oxidase"/>
    <property type="match status" value="1"/>
</dbReference>
<protein>
    <recommendedName>
        <fullName evidence="20">Xanthine dehydrogenase</fullName>
    </recommendedName>
</protein>
<dbReference type="Pfam" id="PF03450">
    <property type="entry name" value="CO_deh_flav_C"/>
    <property type="match status" value="1"/>
</dbReference>
<evidence type="ECO:0000259" key="17">
    <source>
        <dbReference type="PROSITE" id="PS51387"/>
    </source>
</evidence>
<dbReference type="InterPro" id="IPR012675">
    <property type="entry name" value="Beta-grasp_dom_sf"/>
</dbReference>
<dbReference type="FunFam" id="3.10.20.30:FF:000012">
    <property type="entry name" value="Xanthine dehydrogenase/oxidase"/>
    <property type="match status" value="1"/>
</dbReference>
<feature type="binding site" evidence="15">
    <location>
        <position position="151"/>
    </location>
    <ligand>
        <name>[2Fe-2S] cluster</name>
        <dbReference type="ChEBI" id="CHEBI:190135"/>
        <label>2</label>
    </ligand>
</feature>
<feature type="binding site" evidence="14">
    <location>
        <begin position="328"/>
        <end position="335"/>
    </location>
    <ligand>
        <name>FAD</name>
        <dbReference type="ChEBI" id="CHEBI:57692"/>
    </ligand>
</feature>
<dbReference type="InterPro" id="IPR036683">
    <property type="entry name" value="CO_DH_flav_C_dom_sf"/>
</dbReference>
<dbReference type="PANTHER" id="PTHR45444:SF3">
    <property type="entry name" value="XANTHINE DEHYDROGENASE"/>
    <property type="match status" value="1"/>
</dbReference>
<dbReference type="Pfam" id="PF00111">
    <property type="entry name" value="Fer2"/>
    <property type="match status" value="1"/>
</dbReference>
<dbReference type="EMBL" id="KV454426">
    <property type="protein sequence ID" value="ODQ82586.1"/>
    <property type="molecule type" value="Genomic_DNA"/>
</dbReference>
<evidence type="ECO:0000313" key="18">
    <source>
        <dbReference type="EMBL" id="ODQ82586.1"/>
    </source>
</evidence>
<dbReference type="GO" id="GO:0005506">
    <property type="term" value="F:iron ion binding"/>
    <property type="evidence" value="ECO:0007669"/>
    <property type="project" value="InterPro"/>
</dbReference>
<dbReference type="PANTHER" id="PTHR45444">
    <property type="entry name" value="XANTHINE DEHYDROGENASE"/>
    <property type="match status" value="1"/>
</dbReference>
<keyword evidence="7 14" id="KW-0274">FAD</keyword>
<dbReference type="InterPro" id="IPR036318">
    <property type="entry name" value="FAD-bd_PCMH-like_sf"/>
</dbReference>
<dbReference type="InterPro" id="IPR016167">
    <property type="entry name" value="FAD-bd_PCMH_sub1"/>
</dbReference>
<evidence type="ECO:0000256" key="4">
    <source>
        <dbReference type="ARBA" id="ARBA00022630"/>
    </source>
</evidence>
<dbReference type="Pfam" id="PF00941">
    <property type="entry name" value="FAD_binding_5"/>
    <property type="match status" value="1"/>
</dbReference>
<sequence>MPLVVYEPLIFYTFPYYSCTTHSVSSISTALPEIPFKSTLHFYLNGKPKIVKKPDPEAILIDYIRNSAHLAGTKLGCAEGGCGACTVTVAEFDHDLKRVTYKALNSCIVPLISVEGKHLITVEGIGQLENDSLHPTQERIAKFHGSQCGFCTPGIVMSLYSLLRNNSTPSKEQISEAFDGNLCRCTGYMPIIDAAYTFAIENQPECGSQPGCAKVNCCRNGKSAAEVVKQVADFKLEAVCAKGVDCCRNKPESNGTAHSNETDMNALFTPNGLPLKPYAPQLDLPFPKVLQSREATPVLYGNGHKMWIKPTTKQQLLEILYVYPHAKLVGGASEVQVEVKLKNADYKLNVYCNDIAELKSWKFTNGGLEIGANISLSDLEMICENLAHTMGHAGQIYGALAQQFKFFAGRQIRNAATPAGAIVTASPISDLNPILVAGGCHLIVESFAGNVKTFALRDFFVGYRKTLLEPGYIITKIFIPQTAPGAFIHAYKQSKRKDDDIAIVTACLQVELDDARIVKDACLVYGGMAALTVESPKAQAFLRDRKFDEKATLEGTFHHLELDFPLGFGVPGGMASYRKTLTLSFFYKFFNYVLQSLEMPFEADSLAEVTRGKPEGKRDIVNPFETEIVGKSNPHLAALRQVTGEAVYASDISPQFNELCAIPVLLTKAHAKILSVDWLAALEVDTVEGYLDINDLPSKLANLWGVNPAGMEEFFADTHVYYYGQTIGVVLATDPERAREAARLVKVEYEDLTAVISIEDAIDQSSYFADNRVTEKGDWEAAFAGSKHVFENTSRIGAQEHFYFETQGCLVIPEEDGELKVYASTQNPTETQEYAAHITGVPSSKVVVRVKRLGGGFGGKETRSVCWSSLAALGAKKFKRPVRMFLSRSDDMLVAGQRHPFLMKWKIGLDESLRFTGLDATLYANAGWSMDLTRGVVDRAVFHAANAYHIPNARLEGIPCKTNTASNTAFRGFGGPQGMFMAETIVVDVAERLGVDPDLIRERNYYDLAAGQTTTYKQLVSDDYSVPDIVAQNKEEANFDGLRNEISEFNRNHKWVKRGLAHVPTMFGIAFGVTFLNQGGALIHIHQDGSVLVSHGGTEMGQGLHTKMAMIAAEELNVPLLGVFISETSTQSVANTSATAASASSDLNGMAVKDACDQLNERLRPIREKLGPGASMANIAKTAYLERVNLSANGFYKTPDIGYEWGVPNPKPAFSYYTQGSAICTVEVDTLTGDWTCLEAHVKMDIGRPINQAIDYGQIEGAFVQGMGLFTLEQSLWLRHNGALFTRGPGAYKIPGFRDVPQVFNISMLKNRDFKHLKTIRRSKGIGEPPLFLGCCVLFAIRNALDAARREHGIAGGSRGLPLISPLTTDRIRGFVGDTISGYGEVVPKDGERDFFVEA</sequence>
<feature type="binding site" evidence="15">
    <location>
        <position position="857"/>
    </location>
    <ligand>
        <name>Mo-molybdopterin</name>
        <dbReference type="ChEBI" id="CHEBI:71302"/>
    </ligand>
    <ligandPart>
        <name>Mo</name>
        <dbReference type="ChEBI" id="CHEBI:28685"/>
    </ligandPart>
</feature>
<accession>A0A1E3QYA4</accession>
<dbReference type="Pfam" id="PF01799">
    <property type="entry name" value="Fer2_2"/>
    <property type="match status" value="1"/>
</dbReference>
<dbReference type="Pfam" id="PF01315">
    <property type="entry name" value="Ald_Xan_dh_C"/>
    <property type="match status" value="1"/>
</dbReference>
<feature type="binding site" evidence="14">
    <location>
        <position position="973"/>
    </location>
    <ligand>
        <name>substrate</name>
    </ligand>
</feature>
<keyword evidence="8" id="KW-0560">Oxidoreductase</keyword>
<dbReference type="InterPro" id="IPR008274">
    <property type="entry name" value="AldOxase/xan_DH_MoCoBD1"/>
</dbReference>
<dbReference type="InterPro" id="IPR016208">
    <property type="entry name" value="Ald_Oxase/xanthine_DH-like"/>
</dbReference>
<feature type="binding site" evidence="14">
    <location>
        <position position="492"/>
    </location>
    <ligand>
        <name>FAD</name>
        <dbReference type="ChEBI" id="CHEBI:57692"/>
    </ligand>
</feature>
<evidence type="ECO:0000259" key="16">
    <source>
        <dbReference type="PROSITE" id="PS51085"/>
    </source>
</evidence>
<evidence type="ECO:0000256" key="14">
    <source>
        <dbReference type="PIRSR" id="PIRSR000127-2"/>
    </source>
</evidence>
<evidence type="ECO:0000256" key="7">
    <source>
        <dbReference type="ARBA" id="ARBA00022827"/>
    </source>
</evidence>
<keyword evidence="11" id="KW-0520">NAD</keyword>
<feature type="binding site" evidence="15">
    <location>
        <position position="183"/>
    </location>
    <ligand>
        <name>[2Fe-2S] cluster</name>
        <dbReference type="ChEBI" id="CHEBI:190135"/>
        <label>2</label>
    </ligand>
</feature>
<keyword evidence="3 15" id="KW-0500">Molybdenum</keyword>
<dbReference type="FunFam" id="3.30.365.10:FF:000001">
    <property type="entry name" value="Xanthine dehydrogenase oxidase"/>
    <property type="match status" value="1"/>
</dbReference>
<keyword evidence="9 15" id="KW-0408">Iron</keyword>
<evidence type="ECO:0000256" key="10">
    <source>
        <dbReference type="ARBA" id="ARBA00023014"/>
    </source>
</evidence>
<dbReference type="InterPro" id="IPR001041">
    <property type="entry name" value="2Fe-2S_ferredoxin-type"/>
</dbReference>
<keyword evidence="10 15" id="KW-0411">Iron-sulfur</keyword>
<dbReference type="Proteomes" id="UP000094336">
    <property type="component" value="Unassembled WGS sequence"/>
</dbReference>
<dbReference type="InterPro" id="IPR036856">
    <property type="entry name" value="Ald_Oxase/Xan_DH_a/b_sf"/>
</dbReference>
<feature type="binding site" evidence="14">
    <location>
        <position position="861"/>
    </location>
    <ligand>
        <name>substrate</name>
    </ligand>
</feature>
<dbReference type="InterPro" id="IPR002888">
    <property type="entry name" value="2Fe-2S-bd"/>
</dbReference>
<keyword evidence="6 15" id="KW-0479">Metal-binding</keyword>
<dbReference type="GO" id="GO:0071949">
    <property type="term" value="F:FAD binding"/>
    <property type="evidence" value="ECO:0007669"/>
    <property type="project" value="InterPro"/>
</dbReference>
<dbReference type="SUPFAM" id="SSF54292">
    <property type="entry name" value="2Fe-2S ferredoxin-like"/>
    <property type="match status" value="1"/>
</dbReference>
<keyword evidence="19" id="KW-1185">Reference proteome</keyword>
<dbReference type="Pfam" id="PF20256">
    <property type="entry name" value="MoCoBD_2"/>
    <property type="match status" value="1"/>
</dbReference>
<feature type="binding site" evidence="15">
    <location>
        <position position="1141"/>
    </location>
    <ligand>
        <name>Mo-molybdopterin</name>
        <dbReference type="ChEBI" id="CHEBI:71302"/>
    </ligand>
    <ligandPart>
        <name>Mo</name>
        <dbReference type="ChEBI" id="CHEBI:28685"/>
    </ligandPart>
</feature>
<reference evidence="19" key="1">
    <citation type="submission" date="2016-05" db="EMBL/GenBank/DDBJ databases">
        <title>Comparative genomics of biotechnologically important yeasts.</title>
        <authorList>
            <consortium name="DOE Joint Genome Institute"/>
            <person name="Riley R."/>
            <person name="Haridas S."/>
            <person name="Wolfe K.H."/>
            <person name="Lopes M.R."/>
            <person name="Hittinger C.T."/>
            <person name="Goker M."/>
            <person name="Salamov A."/>
            <person name="Wisecaver J."/>
            <person name="Long T.M."/>
            <person name="Aerts A.L."/>
            <person name="Barry K."/>
            <person name="Choi C."/>
            <person name="Clum A."/>
            <person name="Coughlan A.Y."/>
            <person name="Deshpande S."/>
            <person name="Douglass A.P."/>
            <person name="Hanson S.J."/>
            <person name="Klenk H.-P."/>
            <person name="Labutti K."/>
            <person name="Lapidus A."/>
            <person name="Lindquist E."/>
            <person name="Lipzen A."/>
            <person name="Meier-Kolthoff J.P."/>
            <person name="Ohm R.A."/>
            <person name="Otillar R.P."/>
            <person name="Pangilinan J."/>
            <person name="Peng Y."/>
            <person name="Rokas A."/>
            <person name="Rosa C.A."/>
            <person name="Scheuner C."/>
            <person name="Sibirny A.A."/>
            <person name="Slot J.C."/>
            <person name="Stielow J.B."/>
            <person name="Sun H."/>
            <person name="Kurtzman C.P."/>
            <person name="Blackwell M."/>
            <person name="Grigoriev I.V."/>
            <person name="Jeffries T.W."/>
        </authorList>
    </citation>
    <scope>NUCLEOTIDE SEQUENCE [LARGE SCALE GENOMIC DNA]</scope>
    <source>
        <strain evidence="19">NRRL Y-12698</strain>
    </source>
</reference>
<dbReference type="InterPro" id="IPR005107">
    <property type="entry name" value="CO_DH_flav_C"/>
</dbReference>
<dbReference type="SUPFAM" id="SSF56003">
    <property type="entry name" value="Molybdenum cofactor-binding domain"/>
    <property type="match status" value="1"/>
</dbReference>
<evidence type="ECO:0000256" key="5">
    <source>
        <dbReference type="ARBA" id="ARBA00022714"/>
    </source>
</evidence>
<feature type="binding site" evidence="15">
    <location>
        <position position="826"/>
    </location>
    <ligand>
        <name>Mo-molybdopterin</name>
        <dbReference type="ChEBI" id="CHEBI:71302"/>
    </ligand>
    <ligandPart>
        <name>Mo</name>
        <dbReference type="ChEBI" id="CHEBI:28685"/>
    </ligandPart>
</feature>
<feature type="binding site" evidence="15">
    <location>
        <position position="185"/>
    </location>
    <ligand>
        <name>[2Fe-2S] cluster</name>
        <dbReference type="ChEBI" id="CHEBI:190135"/>
        <label>2</label>
    </ligand>
</feature>
<evidence type="ECO:0000313" key="19">
    <source>
        <dbReference type="Proteomes" id="UP000094336"/>
    </source>
</evidence>
<dbReference type="Pfam" id="PF02738">
    <property type="entry name" value="MoCoBD_1"/>
    <property type="match status" value="1"/>
</dbReference>
<feature type="binding site" evidence="15">
    <location>
        <position position="77"/>
    </location>
    <ligand>
        <name>[2Fe-2S] cluster</name>
        <dbReference type="ChEBI" id="CHEBI:190135"/>
        <label>1</label>
    </ligand>
</feature>
<dbReference type="InterPro" id="IPR037165">
    <property type="entry name" value="AldOxase/xan_DH_Mopterin-bd_sf"/>
</dbReference>
<evidence type="ECO:0000256" key="9">
    <source>
        <dbReference type="ARBA" id="ARBA00023004"/>
    </source>
</evidence>
<dbReference type="GO" id="GO:0051537">
    <property type="term" value="F:2 iron, 2 sulfur cluster binding"/>
    <property type="evidence" value="ECO:0007669"/>
    <property type="project" value="UniProtKB-KW"/>
</dbReference>
<dbReference type="SMART" id="SM01092">
    <property type="entry name" value="CO_deh_flav_C"/>
    <property type="match status" value="1"/>
</dbReference>
<dbReference type="GO" id="GO:0016491">
    <property type="term" value="F:oxidoreductase activity"/>
    <property type="evidence" value="ECO:0007669"/>
    <property type="project" value="UniProtKB-KW"/>
</dbReference>
<feature type="binding site" evidence="14">
    <location>
        <position position="430"/>
    </location>
    <ligand>
        <name>FAD</name>
        <dbReference type="ChEBI" id="CHEBI:57692"/>
    </ligand>
</feature>
<dbReference type="Gene3D" id="3.30.465.10">
    <property type="match status" value="1"/>
</dbReference>
<feature type="binding site" evidence="14">
    <location>
        <position position="939"/>
    </location>
    <ligand>
        <name>substrate</name>
    </ligand>
</feature>
<dbReference type="InterPro" id="IPR006058">
    <property type="entry name" value="2Fe2S_fd_BS"/>
</dbReference>
<dbReference type="InterPro" id="IPR000674">
    <property type="entry name" value="Ald_Oxase/Xan_DH_a/b"/>
</dbReference>
<dbReference type="Gene3D" id="3.30.390.50">
    <property type="entry name" value="CO dehydrogenase flavoprotein, C-terminal domain"/>
    <property type="match status" value="1"/>
</dbReference>
<dbReference type="PROSITE" id="PS51085">
    <property type="entry name" value="2FE2S_FER_2"/>
    <property type="match status" value="1"/>
</dbReference>
<feature type="binding site" evidence="15">
    <location>
        <position position="85"/>
    </location>
    <ligand>
        <name>[2Fe-2S] cluster</name>
        <dbReference type="ChEBI" id="CHEBI:190135"/>
        <label>1</label>
    </ligand>
</feature>
<comment type="similarity">
    <text evidence="2">Belongs to the xanthine dehydrogenase family.</text>
</comment>
<evidence type="ECO:0000256" key="6">
    <source>
        <dbReference type="ARBA" id="ARBA00022723"/>
    </source>
</evidence>
<dbReference type="PROSITE" id="PS00197">
    <property type="entry name" value="2FE2S_FER_1"/>
    <property type="match status" value="1"/>
</dbReference>
<dbReference type="Gene3D" id="3.30.365.10">
    <property type="entry name" value="Aldehyde oxidase/xanthine dehydrogenase, molybdopterin binding domain"/>
    <property type="match status" value="4"/>
</dbReference>
<evidence type="ECO:0000256" key="2">
    <source>
        <dbReference type="ARBA" id="ARBA00006849"/>
    </source>
</evidence>
<dbReference type="Gene3D" id="3.90.1170.50">
    <property type="entry name" value="Aldehyde oxidase/xanthine dehydrogenase, a/b hammerhead"/>
    <property type="match status" value="1"/>
</dbReference>
<keyword evidence="4" id="KW-0285">Flavoprotein</keyword>
<feature type="binding site" evidence="15">
    <location>
        <position position="971"/>
    </location>
    <ligand>
        <name>Mo-molybdopterin</name>
        <dbReference type="ChEBI" id="CHEBI:71302"/>
    </ligand>
    <ligandPart>
        <name>Mo</name>
        <dbReference type="ChEBI" id="CHEBI:28685"/>
    </ligandPart>
</feature>
<dbReference type="RefSeq" id="XP_018987914.1">
    <property type="nucleotide sequence ID" value="XM_019130692.1"/>
</dbReference>
<evidence type="ECO:0000256" key="3">
    <source>
        <dbReference type="ARBA" id="ARBA00022505"/>
    </source>
</evidence>
<dbReference type="SUPFAM" id="SSF47741">
    <property type="entry name" value="CO dehydrogenase ISP C-domain like"/>
    <property type="match status" value="1"/>
</dbReference>
<evidence type="ECO:0000256" key="13">
    <source>
        <dbReference type="PIRSR" id="PIRSR000127-1"/>
    </source>
</evidence>
<proteinExistence type="inferred from homology"/>
<evidence type="ECO:0000256" key="1">
    <source>
        <dbReference type="ARBA" id="ARBA00001974"/>
    </source>
</evidence>
<dbReference type="OrthoDB" id="8300278at2759"/>
<dbReference type="Gene3D" id="3.30.43.10">
    <property type="entry name" value="Uridine Diphospho-n-acetylenolpyruvylglucosamine Reductase, domain 2"/>
    <property type="match status" value="1"/>
</dbReference>
<feature type="domain" description="2Fe-2S ferredoxin-type" evidence="16">
    <location>
        <begin position="38"/>
        <end position="125"/>
    </location>
</feature>
<organism evidence="18 19">
    <name type="scientific">Babjeviella inositovora NRRL Y-12698</name>
    <dbReference type="NCBI Taxonomy" id="984486"/>
    <lineage>
        <taxon>Eukaryota</taxon>
        <taxon>Fungi</taxon>
        <taxon>Dikarya</taxon>
        <taxon>Ascomycota</taxon>
        <taxon>Saccharomycotina</taxon>
        <taxon>Pichiomycetes</taxon>
        <taxon>Serinales incertae sedis</taxon>
        <taxon>Babjeviella</taxon>
    </lineage>
</organism>
<dbReference type="InterPro" id="IPR046867">
    <property type="entry name" value="AldOxase/xan_DH_MoCoBD2"/>
</dbReference>
<dbReference type="Gene3D" id="3.10.20.30">
    <property type="match status" value="1"/>
</dbReference>
<dbReference type="InterPro" id="IPR036884">
    <property type="entry name" value="2Fe-2S-bd_dom_sf"/>
</dbReference>
<dbReference type="InterPro" id="IPR016166">
    <property type="entry name" value="FAD-bd_PCMH"/>
</dbReference>
<comment type="cofactor">
    <cofactor evidence="1 14">
        <name>FAD</name>
        <dbReference type="ChEBI" id="CHEBI:57692"/>
    </cofactor>
</comment>
<comment type="cofactor">
    <cofactor evidence="15">
        <name>Mo-molybdopterin</name>
        <dbReference type="ChEBI" id="CHEBI:71302"/>
    </cofactor>
    <text evidence="15">Binds 1 Mo-molybdopterin (Mo-MPT) cofactor per subunit.</text>
</comment>
<name>A0A1E3QYA4_9ASCO</name>